<keyword evidence="3" id="KW-1185">Reference proteome</keyword>
<feature type="domain" description="NERD" evidence="1">
    <location>
        <begin position="121"/>
        <end position="231"/>
    </location>
</feature>
<organism evidence="2 3">
    <name type="scientific">Spirochaeta africana (strain ATCC 700263 / DSM 8902 / Z-7692)</name>
    <dbReference type="NCBI Taxonomy" id="889378"/>
    <lineage>
        <taxon>Bacteria</taxon>
        <taxon>Pseudomonadati</taxon>
        <taxon>Spirochaetota</taxon>
        <taxon>Spirochaetia</taxon>
        <taxon>Spirochaetales</taxon>
        <taxon>Spirochaetaceae</taxon>
        <taxon>Spirochaeta</taxon>
    </lineage>
</organism>
<sequence>MAEIIGESGAWKKIVYDLTKKGFAVPKPSELPILLRKLETERPKMIELHRHKTREYVQNEQTEIDNLAGETRFFRRLINWFVIVNHRRKISTFRKEDQRYATEINKNIIHIKSILASGEFAGAEAECLLISYLRTLPPPAIVFNDVLLQANRRIRYNGVSIRSAQIDHVVLTPAGVFVIETKRWSQHFVASGNFFSPFDQVSRASYLCYDLLRHKFGKTRVRSVIASFGHLPNRPGDSYIKVLHPENLVGYISYFQSSELPADRFARIRQYFLCRTD</sequence>
<evidence type="ECO:0000313" key="3">
    <source>
        <dbReference type="Proteomes" id="UP000007383"/>
    </source>
</evidence>
<dbReference type="PROSITE" id="PS50965">
    <property type="entry name" value="NERD"/>
    <property type="match status" value="1"/>
</dbReference>
<name>H9UIW8_SPIAZ</name>
<dbReference type="eggNOG" id="ENOG50324J1">
    <property type="taxonomic scope" value="Bacteria"/>
</dbReference>
<evidence type="ECO:0000313" key="2">
    <source>
        <dbReference type="EMBL" id="AFG37461.1"/>
    </source>
</evidence>
<proteinExistence type="predicted"/>
<dbReference type="OrthoDB" id="9813328at2"/>
<evidence type="ECO:0000259" key="1">
    <source>
        <dbReference type="PROSITE" id="PS50965"/>
    </source>
</evidence>
<dbReference type="Pfam" id="PF08378">
    <property type="entry name" value="NERD"/>
    <property type="match status" value="1"/>
</dbReference>
<dbReference type="InterPro" id="IPR011528">
    <property type="entry name" value="NERD"/>
</dbReference>
<dbReference type="EMBL" id="CP003282">
    <property type="protein sequence ID" value="AFG37461.1"/>
    <property type="molecule type" value="Genomic_DNA"/>
</dbReference>
<dbReference type="STRING" id="889378.Spiaf_1395"/>
<dbReference type="HOGENOM" id="CLU_1004382_0_0_12"/>
<dbReference type="Proteomes" id="UP000007383">
    <property type="component" value="Chromosome"/>
</dbReference>
<dbReference type="KEGG" id="sfc:Spiaf_1395"/>
<dbReference type="AlphaFoldDB" id="H9UIW8"/>
<gene>
    <name evidence="2" type="ordered locus">Spiaf_1395</name>
</gene>
<dbReference type="RefSeq" id="WP_014455446.1">
    <property type="nucleotide sequence ID" value="NC_017098.1"/>
</dbReference>
<accession>H9UIW8</accession>
<reference evidence="3" key="1">
    <citation type="journal article" date="2013" name="Stand. Genomic Sci.">
        <title>Complete genome sequence of the halophilic bacterium Spirochaeta africana type strain (Z-7692(T)) from the alkaline Lake Magadi in the East African Rift.</title>
        <authorList>
            <person name="Liolos K."/>
            <person name="Abt B."/>
            <person name="Scheuner C."/>
            <person name="Teshima H."/>
            <person name="Held B."/>
            <person name="Lapidus A."/>
            <person name="Nolan M."/>
            <person name="Lucas S."/>
            <person name="Deshpande S."/>
            <person name="Cheng J.F."/>
            <person name="Tapia R."/>
            <person name="Goodwin L.A."/>
            <person name="Pitluck S."/>
            <person name="Pagani I."/>
            <person name="Ivanova N."/>
            <person name="Mavromatis K."/>
            <person name="Mikhailova N."/>
            <person name="Huntemann M."/>
            <person name="Pati A."/>
            <person name="Chen A."/>
            <person name="Palaniappan K."/>
            <person name="Land M."/>
            <person name="Rohde M."/>
            <person name="Tindall B.J."/>
            <person name="Detter J.C."/>
            <person name="Goker M."/>
            <person name="Bristow J."/>
            <person name="Eisen J.A."/>
            <person name="Markowitz V."/>
            <person name="Hugenholtz P."/>
            <person name="Woyke T."/>
            <person name="Klenk H.P."/>
            <person name="Kyrpides N.C."/>
        </authorList>
    </citation>
    <scope>NUCLEOTIDE SEQUENCE</scope>
    <source>
        <strain evidence="3">ATCC 700263 / DSM 8902 / Z-7692</strain>
    </source>
</reference>
<protein>
    <submittedName>
        <fullName evidence="2">Nuclease-like protein</fullName>
    </submittedName>
</protein>